<dbReference type="InterPro" id="IPR000462">
    <property type="entry name" value="CDP-OH_P_trans"/>
</dbReference>
<proteinExistence type="inferred from homology"/>
<dbReference type="InterPro" id="IPR043130">
    <property type="entry name" value="CDP-OH_PTrfase_TM_dom"/>
</dbReference>
<keyword evidence="3" id="KW-1133">Transmembrane helix</keyword>
<comment type="similarity">
    <text evidence="2">Belongs to the CDP-alcohol phosphatidyltransferase class-I family.</text>
</comment>
<gene>
    <name evidence="4" type="ORF">HED64_12205</name>
</gene>
<accession>A0ABX1G6Z0</accession>
<comment type="caution">
    <text evidence="4">The sequence shown here is derived from an EMBL/GenBank/DDBJ whole genome shotgun (WGS) entry which is preliminary data.</text>
</comment>
<evidence type="ECO:0000313" key="4">
    <source>
        <dbReference type="EMBL" id="NKG21466.1"/>
    </source>
</evidence>
<organism evidence="4 5">
    <name type="scientific">Paeniglutamicibacter terrestris</name>
    <dbReference type="NCBI Taxonomy" id="2723403"/>
    <lineage>
        <taxon>Bacteria</taxon>
        <taxon>Bacillati</taxon>
        <taxon>Actinomycetota</taxon>
        <taxon>Actinomycetes</taxon>
        <taxon>Micrococcales</taxon>
        <taxon>Micrococcaceae</taxon>
        <taxon>Paeniglutamicibacter</taxon>
    </lineage>
</organism>
<name>A0ABX1G6Z0_9MICC</name>
<keyword evidence="1 2" id="KW-0808">Transferase</keyword>
<sequence>MIGDASPIITGGSPSRRPTIGGVLIELRSAQKPGTGVPAYTRWLNRRAARLAAAVAVRMGLSPNTVSAISAAFSIVAIVVLLLSPVSVVTGLLVAGLLAVGYCLDSADGQVARVTGTGSPAGEWLDHVIDAARTPAIHLAVYLALSSAALVPAWVPYVALGFVVLSAAQFMSQILAEQLRKSAVNSVQQTKAAAAEKGAKDVLRSVVLLPTDSGTLCWIFILWGFPHVFAVSYVALCIINSFVAALSMRRKYLALSR</sequence>
<dbReference type="InterPro" id="IPR048254">
    <property type="entry name" value="CDP_ALCOHOL_P_TRANSF_CS"/>
</dbReference>
<reference evidence="4 5" key="1">
    <citation type="submission" date="2020-04" db="EMBL/GenBank/DDBJ databases">
        <title>Paeniglutamicibacter sp. ANT13_2, a novel actinomycete isolated from sediment in Antarctica.</title>
        <authorList>
            <person name="Sakdapetsiri C."/>
            <person name="Pinyakong O."/>
        </authorList>
    </citation>
    <scope>NUCLEOTIDE SEQUENCE [LARGE SCALE GENOMIC DNA]</scope>
    <source>
        <strain evidence="4 5">ANT13_2</strain>
    </source>
</reference>
<feature type="transmembrane region" description="Helical" evidence="3">
    <location>
        <begin position="231"/>
        <end position="248"/>
    </location>
</feature>
<evidence type="ECO:0000256" key="2">
    <source>
        <dbReference type="RuleBase" id="RU003750"/>
    </source>
</evidence>
<evidence type="ECO:0000256" key="3">
    <source>
        <dbReference type="SAM" id="Phobius"/>
    </source>
</evidence>
<dbReference type="PROSITE" id="PS00379">
    <property type="entry name" value="CDP_ALCOHOL_P_TRANSF"/>
    <property type="match status" value="1"/>
</dbReference>
<dbReference type="RefSeq" id="WP_168152267.1">
    <property type="nucleotide sequence ID" value="NZ_JAAWVT010000005.1"/>
</dbReference>
<dbReference type="Proteomes" id="UP000746595">
    <property type="component" value="Unassembled WGS sequence"/>
</dbReference>
<keyword evidence="3" id="KW-0472">Membrane</keyword>
<dbReference type="EMBL" id="JAAWVT010000005">
    <property type="protein sequence ID" value="NKG21466.1"/>
    <property type="molecule type" value="Genomic_DNA"/>
</dbReference>
<keyword evidence="5" id="KW-1185">Reference proteome</keyword>
<dbReference type="Pfam" id="PF01066">
    <property type="entry name" value="CDP-OH_P_transf"/>
    <property type="match status" value="1"/>
</dbReference>
<evidence type="ECO:0000313" key="5">
    <source>
        <dbReference type="Proteomes" id="UP000746595"/>
    </source>
</evidence>
<protein>
    <submittedName>
        <fullName evidence="4">CDP-alcohol phosphatidyltransferase family protein</fullName>
    </submittedName>
</protein>
<evidence type="ECO:0000256" key="1">
    <source>
        <dbReference type="ARBA" id="ARBA00022679"/>
    </source>
</evidence>
<dbReference type="Gene3D" id="1.20.120.1760">
    <property type="match status" value="1"/>
</dbReference>
<feature type="transmembrane region" description="Helical" evidence="3">
    <location>
        <begin position="68"/>
        <end position="100"/>
    </location>
</feature>
<keyword evidence="3" id="KW-0812">Transmembrane</keyword>